<protein>
    <submittedName>
        <fullName evidence="2">3'-5' exonuclease</fullName>
    </submittedName>
</protein>
<feature type="domain" description="Predicted 3'-5' exonuclease PolB-like" evidence="1">
    <location>
        <begin position="56"/>
        <end position="221"/>
    </location>
</feature>
<keyword evidence="2" id="KW-0269">Exonuclease</keyword>
<keyword evidence="2" id="KW-0540">Nuclease</keyword>
<comment type="caution">
    <text evidence="2">The sequence shown here is derived from an EMBL/GenBank/DDBJ whole genome shotgun (WGS) entry which is preliminary data.</text>
</comment>
<dbReference type="GO" id="GO:0004527">
    <property type="term" value="F:exonuclease activity"/>
    <property type="evidence" value="ECO:0007669"/>
    <property type="project" value="UniProtKB-KW"/>
</dbReference>
<keyword evidence="2" id="KW-0378">Hydrolase</keyword>
<dbReference type="InterPro" id="IPR019288">
    <property type="entry name" value="3'-5'_exonuclease_PolB-like"/>
</dbReference>
<dbReference type="Proteomes" id="UP001500067">
    <property type="component" value="Unassembled WGS sequence"/>
</dbReference>
<accession>A0ABP8NAG0</accession>
<evidence type="ECO:0000313" key="3">
    <source>
        <dbReference type="Proteomes" id="UP001500067"/>
    </source>
</evidence>
<proteinExistence type="predicted"/>
<evidence type="ECO:0000313" key="2">
    <source>
        <dbReference type="EMBL" id="GAA4462020.1"/>
    </source>
</evidence>
<dbReference type="SUPFAM" id="SSF53098">
    <property type="entry name" value="Ribonuclease H-like"/>
    <property type="match status" value="1"/>
</dbReference>
<reference evidence="3" key="1">
    <citation type="journal article" date="2019" name="Int. J. Syst. Evol. Microbiol.">
        <title>The Global Catalogue of Microorganisms (GCM) 10K type strain sequencing project: providing services to taxonomists for standard genome sequencing and annotation.</title>
        <authorList>
            <consortium name="The Broad Institute Genomics Platform"/>
            <consortium name="The Broad Institute Genome Sequencing Center for Infectious Disease"/>
            <person name="Wu L."/>
            <person name="Ma J."/>
        </authorList>
    </citation>
    <scope>NUCLEOTIDE SEQUENCE [LARGE SCALE GENOMIC DNA]</scope>
    <source>
        <strain evidence="3">JCM 32105</strain>
    </source>
</reference>
<dbReference type="InterPro" id="IPR012337">
    <property type="entry name" value="RNaseH-like_sf"/>
</dbReference>
<sequence>MFVDIETAPVQAEWADLSVEMQAEWTRKARLIRHTGDEQPDPAAMYGERAGIYSEFARIVCIGFGSMYNSATGWKLRLKAIAGEDEKKILQEFNNVIARIIGLQGDIRFCGHNIKEFDIPFICRRSVINNVPLPPALQLSGKKPWEVQHIDTMELWKFGDVKHYTSLSLLATILGIPSPKTDMDGSQVGEVFWKDKDLDRISKYCMNDVLTAARVYLRLKGIDNIDLQPDHADV</sequence>
<gene>
    <name evidence="2" type="ORF">GCM10023093_07790</name>
</gene>
<keyword evidence="3" id="KW-1185">Reference proteome</keyword>
<dbReference type="Pfam" id="PF10108">
    <property type="entry name" value="DNA_pol_B_exo2"/>
    <property type="match status" value="1"/>
</dbReference>
<dbReference type="Gene3D" id="3.30.420.10">
    <property type="entry name" value="Ribonuclease H-like superfamily/Ribonuclease H"/>
    <property type="match status" value="1"/>
</dbReference>
<dbReference type="InterPro" id="IPR036397">
    <property type="entry name" value="RNaseH_sf"/>
</dbReference>
<name>A0ABP8NAG0_9BACT</name>
<dbReference type="CDD" id="cd05782">
    <property type="entry name" value="DNA_polB_like1_exo"/>
    <property type="match status" value="1"/>
</dbReference>
<dbReference type="EMBL" id="BAABFA010000006">
    <property type="protein sequence ID" value="GAA4462020.1"/>
    <property type="molecule type" value="Genomic_DNA"/>
</dbReference>
<evidence type="ECO:0000259" key="1">
    <source>
        <dbReference type="Pfam" id="PF10108"/>
    </source>
</evidence>
<organism evidence="2 3">
    <name type="scientific">Nemorincola caseinilytica</name>
    <dbReference type="NCBI Taxonomy" id="2054315"/>
    <lineage>
        <taxon>Bacteria</taxon>
        <taxon>Pseudomonadati</taxon>
        <taxon>Bacteroidota</taxon>
        <taxon>Chitinophagia</taxon>
        <taxon>Chitinophagales</taxon>
        <taxon>Chitinophagaceae</taxon>
        <taxon>Nemorincola</taxon>
    </lineage>
</organism>